<evidence type="ECO:0000256" key="1">
    <source>
        <dbReference type="ARBA" id="ARBA00006611"/>
    </source>
</evidence>
<dbReference type="InterPro" id="IPR006321">
    <property type="entry name" value="PilT/PilU"/>
</dbReference>
<dbReference type="GO" id="GO:0016887">
    <property type="term" value="F:ATP hydrolysis activity"/>
    <property type="evidence" value="ECO:0007669"/>
    <property type="project" value="InterPro"/>
</dbReference>
<sequence>MTEPRRPTLPGLASPITAKTTASSPATRMPAQESAGQGGRGSAAALSRPSSSSGGNPSNSGSNIEELLAQMVSHRASDIHLQAGSPPMGRVDGLLVPFGNAALMPPDTQAMAQALLTQEQWEDFEYRSELDTAYSLSTVARFRCNVFRQRGAVGIVMRVVTDAIPSFEALGLPSTTMQSFVGASRGLILVTGPTGSGKSTTLASLVDHINRTQAFNIITIEDPIEILHKNKKSLVVQREVGSDTRDFRTALKYAMRQDPDVIMIGEMRDKETVEAAITAAQTGHLVLSTLHTQDAVRTVNRVIDFFPPHERDQIRIMLADSLVGIISQRLLRRADGVGRVLGTELLVNTALIQDYIRDEEKTTLIKDAMMEDNLRGMHTFDQHLVELYRHSLITMDEAMEAASSPHELRMMVTRQGMNF</sequence>
<dbReference type="PROSITE" id="PS00662">
    <property type="entry name" value="T2SP_E"/>
    <property type="match status" value="1"/>
</dbReference>
<comment type="caution">
    <text evidence="4">The sequence shown here is derived from an EMBL/GenBank/DDBJ whole genome shotgun (WGS) entry which is preliminary data.</text>
</comment>
<dbReference type="Pfam" id="PF00437">
    <property type="entry name" value="T2SSE"/>
    <property type="match status" value="1"/>
</dbReference>
<feature type="compositionally biased region" description="Polar residues" evidence="2">
    <location>
        <begin position="17"/>
        <end position="26"/>
    </location>
</feature>
<accession>A0A918BYI2</accession>
<dbReference type="PANTHER" id="PTHR30486:SF12">
    <property type="entry name" value="TYPE IV PILUS ATPASE PILU"/>
    <property type="match status" value="1"/>
</dbReference>
<gene>
    <name evidence="4" type="ORF">GCM10008957_08090</name>
</gene>
<reference evidence="4" key="1">
    <citation type="journal article" date="2014" name="Int. J. Syst. Evol. Microbiol.">
        <title>Complete genome sequence of Corynebacterium casei LMG S-19264T (=DSM 44701T), isolated from a smear-ripened cheese.</title>
        <authorList>
            <consortium name="US DOE Joint Genome Institute (JGI-PGF)"/>
            <person name="Walter F."/>
            <person name="Albersmeier A."/>
            <person name="Kalinowski J."/>
            <person name="Ruckert C."/>
        </authorList>
    </citation>
    <scope>NUCLEOTIDE SEQUENCE</scope>
    <source>
        <strain evidence="4">JCM 31311</strain>
    </source>
</reference>
<keyword evidence="5" id="KW-1185">Reference proteome</keyword>
<dbReference type="Proteomes" id="UP000603865">
    <property type="component" value="Unassembled WGS sequence"/>
</dbReference>
<evidence type="ECO:0000256" key="2">
    <source>
        <dbReference type="SAM" id="MobiDB-lite"/>
    </source>
</evidence>
<feature type="compositionally biased region" description="Low complexity" evidence="2">
    <location>
        <begin position="42"/>
        <end position="62"/>
    </location>
</feature>
<dbReference type="InterPro" id="IPR050921">
    <property type="entry name" value="T4SS_GSP_E_ATPase"/>
</dbReference>
<dbReference type="EMBL" id="BMQL01000003">
    <property type="protein sequence ID" value="GGQ98149.1"/>
    <property type="molecule type" value="Genomic_DNA"/>
</dbReference>
<feature type="region of interest" description="Disordered" evidence="2">
    <location>
        <begin position="1"/>
        <end position="62"/>
    </location>
</feature>
<evidence type="ECO:0000313" key="4">
    <source>
        <dbReference type="EMBL" id="GGQ98149.1"/>
    </source>
</evidence>
<evidence type="ECO:0000313" key="5">
    <source>
        <dbReference type="Proteomes" id="UP000603865"/>
    </source>
</evidence>
<dbReference type="SUPFAM" id="SSF52540">
    <property type="entry name" value="P-loop containing nucleoside triphosphate hydrolases"/>
    <property type="match status" value="1"/>
</dbReference>
<dbReference type="RefSeq" id="WP_268244311.1">
    <property type="nucleotide sequence ID" value="NZ_BMQL01000003.1"/>
</dbReference>
<dbReference type="CDD" id="cd01131">
    <property type="entry name" value="PilT"/>
    <property type="match status" value="1"/>
</dbReference>
<dbReference type="Gene3D" id="3.40.50.300">
    <property type="entry name" value="P-loop containing nucleotide triphosphate hydrolases"/>
    <property type="match status" value="1"/>
</dbReference>
<dbReference type="InterPro" id="IPR003593">
    <property type="entry name" value="AAA+_ATPase"/>
</dbReference>
<dbReference type="NCBIfam" id="TIGR01420">
    <property type="entry name" value="pilT_fam"/>
    <property type="match status" value="1"/>
</dbReference>
<name>A0A918BYI2_9DEIO</name>
<dbReference type="SMART" id="SM00382">
    <property type="entry name" value="AAA"/>
    <property type="match status" value="1"/>
</dbReference>
<dbReference type="GO" id="GO:0005524">
    <property type="term" value="F:ATP binding"/>
    <property type="evidence" value="ECO:0007669"/>
    <property type="project" value="InterPro"/>
</dbReference>
<dbReference type="PANTHER" id="PTHR30486">
    <property type="entry name" value="TWITCHING MOTILITY PROTEIN PILT"/>
    <property type="match status" value="1"/>
</dbReference>
<proteinExistence type="inferred from homology"/>
<organism evidence="4 5">
    <name type="scientific">Deinococcus ruber</name>
    <dbReference type="NCBI Taxonomy" id="1848197"/>
    <lineage>
        <taxon>Bacteria</taxon>
        <taxon>Thermotogati</taxon>
        <taxon>Deinococcota</taxon>
        <taxon>Deinococci</taxon>
        <taxon>Deinococcales</taxon>
        <taxon>Deinococcaceae</taxon>
        <taxon>Deinococcus</taxon>
    </lineage>
</organism>
<dbReference type="AlphaFoldDB" id="A0A918BYI2"/>
<feature type="domain" description="Bacterial type II secretion system protein E" evidence="3">
    <location>
        <begin position="255"/>
        <end position="269"/>
    </location>
</feature>
<protein>
    <submittedName>
        <fullName evidence="4">Twitching motility protein PilT</fullName>
    </submittedName>
</protein>
<reference evidence="4" key="2">
    <citation type="submission" date="2020-09" db="EMBL/GenBank/DDBJ databases">
        <authorList>
            <person name="Sun Q."/>
            <person name="Ohkuma M."/>
        </authorList>
    </citation>
    <scope>NUCLEOTIDE SEQUENCE</scope>
    <source>
        <strain evidence="4">JCM 31311</strain>
    </source>
</reference>
<dbReference type="InterPro" id="IPR001482">
    <property type="entry name" value="T2SS/T4SS_dom"/>
</dbReference>
<comment type="similarity">
    <text evidence="1">Belongs to the GSP E family.</text>
</comment>
<evidence type="ECO:0000259" key="3">
    <source>
        <dbReference type="PROSITE" id="PS00662"/>
    </source>
</evidence>
<dbReference type="InterPro" id="IPR027417">
    <property type="entry name" value="P-loop_NTPase"/>
</dbReference>
<dbReference type="Gene3D" id="3.30.450.90">
    <property type="match status" value="1"/>
</dbReference>